<evidence type="ECO:0000256" key="5">
    <source>
        <dbReference type="ARBA" id="ARBA00022729"/>
    </source>
</evidence>
<keyword evidence="5 11" id="KW-0732">Signal</keyword>
<dbReference type="AlphaFoldDB" id="A0A1L8EAP1"/>
<evidence type="ECO:0000256" key="1">
    <source>
        <dbReference type="ARBA" id="ARBA00004613"/>
    </source>
</evidence>
<dbReference type="InterPro" id="IPR009003">
    <property type="entry name" value="Peptidase_S1_PA"/>
</dbReference>
<accession>A0A1L8EAP1</accession>
<evidence type="ECO:0000256" key="7">
    <source>
        <dbReference type="ARBA" id="ARBA00022825"/>
    </source>
</evidence>
<dbReference type="PROSITE" id="PS50240">
    <property type="entry name" value="TRYPSIN_DOM"/>
    <property type="match status" value="1"/>
</dbReference>
<dbReference type="SMART" id="SM00020">
    <property type="entry name" value="Tryp_SPc"/>
    <property type="match status" value="1"/>
</dbReference>
<dbReference type="PRINTS" id="PR00722">
    <property type="entry name" value="CHYMOTRYPSIN"/>
</dbReference>
<feature type="domain" description="Peptidase S1" evidence="12">
    <location>
        <begin position="29"/>
        <end position="261"/>
    </location>
</feature>
<organism evidence="13">
    <name type="scientific">Haematobia irritans</name>
    <name type="common">Horn fly</name>
    <name type="synonym">Conops irritans</name>
    <dbReference type="NCBI Taxonomy" id="7368"/>
    <lineage>
        <taxon>Eukaryota</taxon>
        <taxon>Metazoa</taxon>
        <taxon>Ecdysozoa</taxon>
        <taxon>Arthropoda</taxon>
        <taxon>Hexapoda</taxon>
        <taxon>Insecta</taxon>
        <taxon>Pterygota</taxon>
        <taxon>Neoptera</taxon>
        <taxon>Endopterygota</taxon>
        <taxon>Diptera</taxon>
        <taxon>Brachycera</taxon>
        <taxon>Muscomorpha</taxon>
        <taxon>Muscoidea</taxon>
        <taxon>Muscidae</taxon>
        <taxon>Haematobia</taxon>
    </lineage>
</organism>
<dbReference type="FunFam" id="2.40.10.10:FF:000077">
    <property type="entry name" value="Predicted protein"/>
    <property type="match status" value="1"/>
</dbReference>
<dbReference type="InterPro" id="IPR043504">
    <property type="entry name" value="Peptidase_S1_PA_chymotrypsin"/>
</dbReference>
<dbReference type="PROSITE" id="PS00134">
    <property type="entry name" value="TRYPSIN_HIS"/>
    <property type="match status" value="1"/>
</dbReference>
<dbReference type="CDD" id="cd00190">
    <property type="entry name" value="Tryp_SPc"/>
    <property type="match status" value="1"/>
</dbReference>
<keyword evidence="8" id="KW-0865">Zymogen</keyword>
<dbReference type="EMBL" id="GFDG01003123">
    <property type="protein sequence ID" value="JAV15676.1"/>
    <property type="molecule type" value="Transcribed_RNA"/>
</dbReference>
<evidence type="ECO:0000256" key="4">
    <source>
        <dbReference type="ARBA" id="ARBA00022670"/>
    </source>
</evidence>
<evidence type="ECO:0000256" key="9">
    <source>
        <dbReference type="ARBA" id="ARBA00023157"/>
    </source>
</evidence>
<name>A0A1L8EAP1_HAEIR</name>
<evidence type="ECO:0000256" key="6">
    <source>
        <dbReference type="ARBA" id="ARBA00022801"/>
    </source>
</evidence>
<evidence type="ECO:0000313" key="13">
    <source>
        <dbReference type="EMBL" id="JAV15676.1"/>
    </source>
</evidence>
<reference evidence="13" key="1">
    <citation type="submission" date="2017-01" db="EMBL/GenBank/DDBJ databases">
        <title>An insight into the sialome and mialome of the horn fly, Haematobia irritans.</title>
        <authorList>
            <person name="Breijo M."/>
            <person name="Boiani M."/>
            <person name="Ures X."/>
            <person name="Rocha S."/>
            <person name="Sequeira M."/>
            <person name="Ribeiro J.M."/>
        </authorList>
    </citation>
    <scope>NUCLEOTIDE SEQUENCE</scope>
</reference>
<dbReference type="Pfam" id="PF00089">
    <property type="entry name" value="Trypsin"/>
    <property type="match status" value="1"/>
</dbReference>
<dbReference type="SUPFAM" id="SSF50494">
    <property type="entry name" value="Trypsin-like serine proteases"/>
    <property type="match status" value="1"/>
</dbReference>
<dbReference type="GO" id="GO:0006508">
    <property type="term" value="P:proteolysis"/>
    <property type="evidence" value="ECO:0007669"/>
    <property type="project" value="UniProtKB-KW"/>
</dbReference>
<feature type="chain" id="PRO_5012114883" evidence="11">
    <location>
        <begin position="18"/>
        <end position="263"/>
    </location>
</feature>
<evidence type="ECO:0000256" key="11">
    <source>
        <dbReference type="SAM" id="SignalP"/>
    </source>
</evidence>
<keyword evidence="4 10" id="KW-0645">Protease</keyword>
<evidence type="ECO:0000256" key="2">
    <source>
        <dbReference type="ARBA" id="ARBA00007664"/>
    </source>
</evidence>
<keyword evidence="7 10" id="KW-0720">Serine protease</keyword>
<dbReference type="InterPro" id="IPR050430">
    <property type="entry name" value="Peptidase_S1"/>
</dbReference>
<dbReference type="PANTHER" id="PTHR24276:SF94">
    <property type="entry name" value="AT20289P-RELATED"/>
    <property type="match status" value="1"/>
</dbReference>
<feature type="signal peptide" evidence="11">
    <location>
        <begin position="1"/>
        <end position="17"/>
    </location>
</feature>
<dbReference type="PANTHER" id="PTHR24276">
    <property type="entry name" value="POLYSERASE-RELATED"/>
    <property type="match status" value="1"/>
</dbReference>
<dbReference type="InterPro" id="IPR001314">
    <property type="entry name" value="Peptidase_S1A"/>
</dbReference>
<protein>
    <submittedName>
        <fullName evidence="13">Putative trypsin-like protein</fullName>
    </submittedName>
</protein>
<dbReference type="InterPro" id="IPR018114">
    <property type="entry name" value="TRYPSIN_HIS"/>
</dbReference>
<comment type="subcellular location">
    <subcellularLocation>
        <location evidence="1">Secreted</location>
    </subcellularLocation>
</comment>
<evidence type="ECO:0000256" key="8">
    <source>
        <dbReference type="ARBA" id="ARBA00023145"/>
    </source>
</evidence>
<dbReference type="InterPro" id="IPR033116">
    <property type="entry name" value="TRYPSIN_SER"/>
</dbReference>
<comment type="similarity">
    <text evidence="2">Belongs to the peptidase S1 family.</text>
</comment>
<proteinExistence type="inferred from homology"/>
<dbReference type="GO" id="GO:0004252">
    <property type="term" value="F:serine-type endopeptidase activity"/>
    <property type="evidence" value="ECO:0007669"/>
    <property type="project" value="InterPro"/>
</dbReference>
<evidence type="ECO:0000256" key="3">
    <source>
        <dbReference type="ARBA" id="ARBA00022525"/>
    </source>
</evidence>
<evidence type="ECO:0000256" key="10">
    <source>
        <dbReference type="RuleBase" id="RU363034"/>
    </source>
</evidence>
<keyword evidence="3" id="KW-0964">Secreted</keyword>
<keyword evidence="9" id="KW-1015">Disulfide bond</keyword>
<dbReference type="Gene3D" id="2.40.10.10">
    <property type="entry name" value="Trypsin-like serine proteases"/>
    <property type="match status" value="1"/>
</dbReference>
<evidence type="ECO:0000259" key="12">
    <source>
        <dbReference type="PROSITE" id="PS50240"/>
    </source>
</evidence>
<dbReference type="InterPro" id="IPR001254">
    <property type="entry name" value="Trypsin_dom"/>
</dbReference>
<dbReference type="GO" id="GO:0005576">
    <property type="term" value="C:extracellular region"/>
    <property type="evidence" value="ECO:0007669"/>
    <property type="project" value="UniProtKB-SubCell"/>
</dbReference>
<keyword evidence="6 10" id="KW-0378">Hydrolase</keyword>
<dbReference type="PROSITE" id="PS00135">
    <property type="entry name" value="TRYPSIN_SER"/>
    <property type="match status" value="1"/>
</dbReference>
<sequence>MYLRCLIGFAFSIPVFGGLLPNIPLDGRIVNGVYTTIQQHPHQVSLQTNDGSHFCGGSIIAEDIILTAAHCMMVFERLKDYQIQAHEFKVRLGASKYNMGGELVAVKSLKIHDNFDPNSKMNDVALVKLATPVRESKNVRYIPLVEKTPATGTTAVVTGWGTTCFITCDLSENLQEVEVDILDYKTCASSDYGYGSDVKETMVCAYAVDQGTCQGDSGGPLVVDDKLVGVVSWGAGCAAPGYPGVYADIASVRGWIEKTSKEM</sequence>